<protein>
    <recommendedName>
        <fullName evidence="5">NAD kinase</fullName>
        <ecNumber evidence="5">2.7.1.23</ecNumber>
    </recommendedName>
    <alternativeName>
        <fullName evidence="5">ATP-dependent NAD kinase</fullName>
    </alternativeName>
</protein>
<feature type="binding site" evidence="5">
    <location>
        <begin position="122"/>
        <end position="123"/>
    </location>
    <ligand>
        <name>NAD(+)</name>
        <dbReference type="ChEBI" id="CHEBI:57540"/>
    </ligand>
</feature>
<dbReference type="PANTHER" id="PTHR20275">
    <property type="entry name" value="NAD KINASE"/>
    <property type="match status" value="1"/>
</dbReference>
<evidence type="ECO:0000313" key="6">
    <source>
        <dbReference type="EMBL" id="AWS00743.1"/>
    </source>
</evidence>
<reference evidence="7" key="2">
    <citation type="submission" date="2020-03" db="EMBL/GenBank/DDBJ databases">
        <title>Complete Genome Sequences of Extremely Thermoacidophilic, Metal-Mobilizing Type-Strain Members of the Archaeal Family Sulfolobaceae: Acidianus brierleyi DSM-1651T, Acidianus sulfidivorans DSM-18786T, Metallosphaera hakonensis DSM-7519T, and Metallosphaera prunae DSM-10039T.</title>
        <authorList>
            <person name="Counts J.A."/>
            <person name="Kelly R.M."/>
        </authorList>
    </citation>
    <scope>NUCLEOTIDE SEQUENCE [LARGE SCALE GENOMIC DNA]</scope>
    <source>
        <strain evidence="7">HO1-1</strain>
    </source>
</reference>
<dbReference type="Proteomes" id="UP000247586">
    <property type="component" value="Chromosome"/>
</dbReference>
<accession>A0A2U9IXL3</accession>
<dbReference type="InterPro" id="IPR017438">
    <property type="entry name" value="ATP-NAD_kinase_N"/>
</dbReference>
<keyword evidence="3 5" id="KW-0521">NADP</keyword>
<dbReference type="InterPro" id="IPR017437">
    <property type="entry name" value="ATP-NAD_kinase_PpnK-typ_C"/>
</dbReference>
<feature type="binding site" evidence="5">
    <location>
        <begin position="52"/>
        <end position="53"/>
    </location>
    <ligand>
        <name>NAD(+)</name>
        <dbReference type="ChEBI" id="CHEBI:57540"/>
    </ligand>
</feature>
<evidence type="ECO:0000256" key="5">
    <source>
        <dbReference type="HAMAP-Rule" id="MF_00361"/>
    </source>
</evidence>
<dbReference type="InterPro" id="IPR036390">
    <property type="entry name" value="WH_DNA-bd_sf"/>
</dbReference>
<dbReference type="HAMAP" id="MF_00361">
    <property type="entry name" value="NAD_kinase"/>
    <property type="match status" value="1"/>
</dbReference>
<reference evidence="7" key="3">
    <citation type="submission" date="2020-03" db="EMBL/GenBank/DDBJ databases">
        <title>Sequencing and Assembly of Multiple Reported Metal-Biooxidizing Members of the Extremely Thermoacidophilic Archaeal Family Sulfolobaceae.</title>
        <authorList>
            <person name="Counts J.A."/>
            <person name="Kelly R.M."/>
        </authorList>
    </citation>
    <scope>NUCLEOTIDE SEQUENCE [LARGE SCALE GENOMIC DNA]</scope>
    <source>
        <strain evidence="7">HO1-1</strain>
    </source>
</reference>
<dbReference type="OrthoDB" id="350804at2157"/>
<dbReference type="InterPro" id="IPR036388">
    <property type="entry name" value="WH-like_DNA-bd_sf"/>
</dbReference>
<name>A0A2U9IXL3_9CREN</name>
<keyword evidence="7" id="KW-1185">Reference proteome</keyword>
<comment type="subcellular location">
    <subcellularLocation>
        <location evidence="5">Cytoplasm</location>
    </subcellularLocation>
</comment>
<comment type="similarity">
    <text evidence="5">Belongs to the NAD kinase family.</text>
</comment>
<keyword evidence="4 5" id="KW-0520">NAD</keyword>
<comment type="cofactor">
    <cofactor evidence="5">
        <name>a divalent metal cation</name>
        <dbReference type="ChEBI" id="CHEBI:60240"/>
    </cofactor>
</comment>
<dbReference type="SUPFAM" id="SSF46785">
    <property type="entry name" value="Winged helix' DNA-binding domain"/>
    <property type="match status" value="1"/>
</dbReference>
<dbReference type="CDD" id="cd00090">
    <property type="entry name" value="HTH_ARSR"/>
    <property type="match status" value="1"/>
</dbReference>
<keyword evidence="5" id="KW-0067">ATP-binding</keyword>
<evidence type="ECO:0000256" key="1">
    <source>
        <dbReference type="ARBA" id="ARBA00022679"/>
    </source>
</evidence>
<dbReference type="GO" id="GO:0005737">
    <property type="term" value="C:cytoplasm"/>
    <property type="evidence" value="ECO:0007669"/>
    <property type="project" value="UniProtKB-SubCell"/>
</dbReference>
<dbReference type="Gene3D" id="2.60.200.30">
    <property type="entry name" value="Probable inorganic polyphosphate/atp-NAD kinase, domain 2"/>
    <property type="match status" value="1"/>
</dbReference>
<keyword evidence="5" id="KW-0963">Cytoplasm</keyword>
<keyword evidence="1 5" id="KW-0808">Transferase</keyword>
<dbReference type="GO" id="GO:0019674">
    <property type="term" value="P:NAD+ metabolic process"/>
    <property type="evidence" value="ECO:0007669"/>
    <property type="project" value="InterPro"/>
</dbReference>
<dbReference type="GO" id="GO:0046872">
    <property type="term" value="F:metal ion binding"/>
    <property type="evidence" value="ECO:0007669"/>
    <property type="project" value="UniProtKB-UniRule"/>
</dbReference>
<dbReference type="EMBL" id="CP029287">
    <property type="protein sequence ID" value="AWS00743.1"/>
    <property type="molecule type" value="Genomic_DNA"/>
</dbReference>
<feature type="binding site" evidence="5">
    <location>
        <position position="150"/>
    </location>
    <ligand>
        <name>NAD(+)</name>
        <dbReference type="ChEBI" id="CHEBI:57540"/>
    </ligand>
</feature>
<dbReference type="EC" id="2.7.1.23" evidence="5"/>
<keyword evidence="2 5" id="KW-0418">Kinase</keyword>
<feature type="active site" description="Proton acceptor" evidence="5">
    <location>
        <position position="52"/>
    </location>
</feature>
<evidence type="ECO:0000256" key="3">
    <source>
        <dbReference type="ARBA" id="ARBA00022857"/>
    </source>
</evidence>
<dbReference type="Gene3D" id="1.10.10.10">
    <property type="entry name" value="Winged helix-like DNA-binding domain superfamily/Winged helix DNA-binding domain"/>
    <property type="match status" value="1"/>
</dbReference>
<comment type="function">
    <text evidence="5">Involved in the regulation of the intracellular balance of NAD and NADP, and is a key enzyme in the biosynthesis of NADP. Catalyzes specifically the phosphorylation on 2'-hydroxyl of the adenosine moiety of NAD to yield NADP.</text>
</comment>
<dbReference type="KEGG" id="mhk:DFR87_12475"/>
<keyword evidence="5" id="KW-0547">Nucleotide-binding</keyword>
<evidence type="ECO:0000313" key="7">
    <source>
        <dbReference type="Proteomes" id="UP000247586"/>
    </source>
</evidence>
<gene>
    <name evidence="5" type="primary">nadK</name>
    <name evidence="6" type="ORF">DFR87_12475</name>
</gene>
<dbReference type="GO" id="GO:0003951">
    <property type="term" value="F:NAD+ kinase activity"/>
    <property type="evidence" value="ECO:0007669"/>
    <property type="project" value="UniProtKB-UniRule"/>
</dbReference>
<feature type="binding site" evidence="5">
    <location>
        <begin position="163"/>
        <end position="168"/>
    </location>
    <ligand>
        <name>NAD(+)</name>
        <dbReference type="ChEBI" id="CHEBI:57540"/>
    </ligand>
</feature>
<dbReference type="AlphaFoldDB" id="A0A2U9IXL3"/>
<dbReference type="InterPro" id="IPR016064">
    <property type="entry name" value="NAD/diacylglycerol_kinase_sf"/>
</dbReference>
<comment type="caution">
    <text evidence="5">Lacks conserved residue(s) required for the propagation of feature annotation.</text>
</comment>
<evidence type="ECO:0000256" key="4">
    <source>
        <dbReference type="ARBA" id="ARBA00023027"/>
    </source>
</evidence>
<sequence>MHAESIRKVLLYVGEGGDRVKQKVINALGVNGIEVEKDPSGSYDVVVVVGTDGDLLEFLQEFPSSAPIFHVSPPGYTTFYASVEWEELGSGLSKISRGEYHLDPSTRLNVNLGSGEKVHALNEVAIFPSRSATVMEYSLLIDDEVLWKDKADGAIVSTPAGSTAYAFSAGGPMILKGSRVFVVVPVNSLNPMRRSLVVPEDSDVVIQEISSSSPVEAVIDGVRRVKIRERIEIKKGEPVIMVKLTSKVGENIERKIKLALDRQDIPPSAKFVLKMLQIYGEASPKDLLERTGLPERTVRHALSILVRRGYVKKITNPRNIQQKLYRISRS</sequence>
<dbReference type="InterPro" id="IPR011991">
    <property type="entry name" value="ArsR-like_HTH"/>
</dbReference>
<proteinExistence type="inferred from homology"/>
<dbReference type="Pfam" id="PF20143">
    <property type="entry name" value="NAD_kinase_C"/>
    <property type="match status" value="1"/>
</dbReference>
<dbReference type="PANTHER" id="PTHR20275:SF0">
    <property type="entry name" value="NAD KINASE"/>
    <property type="match status" value="1"/>
</dbReference>
<dbReference type="GO" id="GO:0006741">
    <property type="term" value="P:NADP+ biosynthetic process"/>
    <property type="evidence" value="ECO:0007669"/>
    <property type="project" value="UniProtKB-UniRule"/>
</dbReference>
<feature type="binding site" evidence="5">
    <location>
        <position position="160"/>
    </location>
    <ligand>
        <name>NAD(+)</name>
        <dbReference type="ChEBI" id="CHEBI:57540"/>
    </ligand>
</feature>
<dbReference type="InterPro" id="IPR002504">
    <property type="entry name" value="NADK"/>
</dbReference>
<comment type="catalytic activity">
    <reaction evidence="5">
        <text>NAD(+) + ATP = ADP + NADP(+) + H(+)</text>
        <dbReference type="Rhea" id="RHEA:18629"/>
        <dbReference type="ChEBI" id="CHEBI:15378"/>
        <dbReference type="ChEBI" id="CHEBI:30616"/>
        <dbReference type="ChEBI" id="CHEBI:57540"/>
        <dbReference type="ChEBI" id="CHEBI:58349"/>
        <dbReference type="ChEBI" id="CHEBI:456216"/>
        <dbReference type="EC" id="2.7.1.23"/>
    </reaction>
</comment>
<reference evidence="6 7" key="1">
    <citation type="submission" date="2018-05" db="EMBL/GenBank/DDBJ databases">
        <title>Complete Genome Sequences of Extremely Thermoacidophilic, Metal-Mobilizing Type-Strain Members of the Archaeal Family Sulfolobaceae: Acidianus brierleyi DSM-1651T, Acidianus sulfidivorans DSM-18786T, Metallosphaera hakonensis DSM-7519T, and Metallosphaera prunae DSM-10039T.</title>
        <authorList>
            <person name="Counts J.A."/>
            <person name="Kelly R.M."/>
        </authorList>
    </citation>
    <scope>NUCLEOTIDE SEQUENCE [LARGE SCALE GENOMIC DNA]</scope>
    <source>
        <strain evidence="6 7">HO1-1</strain>
    </source>
</reference>
<dbReference type="SUPFAM" id="SSF111331">
    <property type="entry name" value="NAD kinase/diacylglycerol kinase-like"/>
    <property type="match status" value="1"/>
</dbReference>
<dbReference type="Gene3D" id="3.40.50.10330">
    <property type="entry name" value="Probable inorganic polyphosphate/atp-NAD kinase, domain 1"/>
    <property type="match status" value="1"/>
</dbReference>
<feature type="binding site" evidence="5">
    <location>
        <position position="152"/>
    </location>
    <ligand>
        <name>NAD(+)</name>
        <dbReference type="ChEBI" id="CHEBI:57540"/>
    </ligand>
</feature>
<dbReference type="STRING" id="1293036.GCA_001315825_02266"/>
<organism evidence="6 7">
    <name type="scientific">Metallosphaera hakonensis JCM 8857 = DSM 7519</name>
    <dbReference type="NCBI Taxonomy" id="1293036"/>
    <lineage>
        <taxon>Archaea</taxon>
        <taxon>Thermoproteota</taxon>
        <taxon>Thermoprotei</taxon>
        <taxon>Sulfolobales</taxon>
        <taxon>Sulfolobaceae</taxon>
        <taxon>Metallosphaera</taxon>
    </lineage>
</organism>
<evidence type="ECO:0000256" key="2">
    <source>
        <dbReference type="ARBA" id="ARBA00022777"/>
    </source>
</evidence>
<dbReference type="GO" id="GO:0005524">
    <property type="term" value="F:ATP binding"/>
    <property type="evidence" value="ECO:0007669"/>
    <property type="project" value="UniProtKB-KW"/>
</dbReference>